<organism evidence="1 2">
    <name type="scientific">Brevibacillus reuszeri</name>
    <dbReference type="NCBI Taxonomy" id="54915"/>
    <lineage>
        <taxon>Bacteria</taxon>
        <taxon>Bacillati</taxon>
        <taxon>Bacillota</taxon>
        <taxon>Bacilli</taxon>
        <taxon>Bacillales</taxon>
        <taxon>Paenibacillaceae</taxon>
        <taxon>Brevibacillus</taxon>
    </lineage>
</organism>
<dbReference type="EMBL" id="LGIQ01000005">
    <property type="protein sequence ID" value="KNB73748.1"/>
    <property type="molecule type" value="Genomic_DNA"/>
</dbReference>
<sequence length="156" mass="17740">MEGSEFSSIKREIAQSLSFPRVVDITQYIKRSYGAAIRAAVLAEWEGLLVASKRKRGALCVSKMKKTPRSSAEPRTCLFTCSISQRTKVFQKITGSTLVMCKLVRWFPLPDLYGAINNPALLKRYAVAYMYRNYPDWKPKTIQNYRVLAERSCSDG</sequence>
<protein>
    <submittedName>
        <fullName evidence="1">Uncharacterized protein</fullName>
    </submittedName>
</protein>
<dbReference type="AlphaFoldDB" id="A0A0K9YYF8"/>
<evidence type="ECO:0000313" key="2">
    <source>
        <dbReference type="Proteomes" id="UP000036834"/>
    </source>
</evidence>
<name>A0A0K9YYF8_9BACL</name>
<accession>A0A0K9YYF8</accession>
<proteinExistence type="predicted"/>
<reference evidence="2" key="1">
    <citation type="submission" date="2015-07" db="EMBL/GenBank/DDBJ databases">
        <title>Genome sequencing project for genomic taxonomy and phylogenomics of Bacillus-like bacteria.</title>
        <authorList>
            <person name="Liu B."/>
            <person name="Wang J."/>
            <person name="Zhu Y."/>
            <person name="Liu G."/>
            <person name="Chen Q."/>
            <person name="Chen Z."/>
            <person name="Lan J."/>
            <person name="Che J."/>
            <person name="Ge C."/>
            <person name="Shi H."/>
            <person name="Pan Z."/>
            <person name="Liu X."/>
        </authorList>
    </citation>
    <scope>NUCLEOTIDE SEQUENCE [LARGE SCALE GENOMIC DNA]</scope>
    <source>
        <strain evidence="2">DSM 9887</strain>
    </source>
</reference>
<gene>
    <name evidence="1" type="ORF">ADS79_07360</name>
</gene>
<dbReference type="PATRIC" id="fig|54915.3.peg.6904"/>
<comment type="caution">
    <text evidence="1">The sequence shown here is derived from an EMBL/GenBank/DDBJ whole genome shotgun (WGS) entry which is preliminary data.</text>
</comment>
<evidence type="ECO:0000313" key="1">
    <source>
        <dbReference type="EMBL" id="KNB73748.1"/>
    </source>
</evidence>
<dbReference type="Proteomes" id="UP000036834">
    <property type="component" value="Unassembled WGS sequence"/>
</dbReference>
<dbReference type="STRING" id="54915.ADS79_07360"/>